<dbReference type="GO" id="GO:0019752">
    <property type="term" value="P:carboxylic acid metabolic process"/>
    <property type="evidence" value="ECO:0007669"/>
    <property type="project" value="UniProtKB-ARBA"/>
</dbReference>
<dbReference type="InterPro" id="IPR011234">
    <property type="entry name" value="Fumarylacetoacetase-like_C"/>
</dbReference>
<dbReference type="Pfam" id="PF01557">
    <property type="entry name" value="FAA_hydrolase"/>
    <property type="match status" value="1"/>
</dbReference>
<dbReference type="EMBL" id="VNIM01000004">
    <property type="protein sequence ID" value="TVV77167.1"/>
    <property type="molecule type" value="Genomic_DNA"/>
</dbReference>
<evidence type="ECO:0000259" key="3">
    <source>
        <dbReference type="Pfam" id="PF01557"/>
    </source>
</evidence>
<protein>
    <submittedName>
        <fullName evidence="4">Fumarylacetoacetate hydrolase family protein</fullName>
    </submittedName>
</protein>
<comment type="caution">
    <text evidence="4">The sequence shown here is derived from an EMBL/GenBank/DDBJ whole genome shotgun (WGS) entry which is preliminary data.</text>
</comment>
<dbReference type="InterPro" id="IPR051121">
    <property type="entry name" value="FAH"/>
</dbReference>
<dbReference type="PANTHER" id="PTHR42796:SF4">
    <property type="entry name" value="FUMARYLACETOACETATE HYDROLASE DOMAIN-CONTAINING PROTEIN 2A"/>
    <property type="match status" value="1"/>
</dbReference>
<dbReference type="SUPFAM" id="SSF56529">
    <property type="entry name" value="FAH"/>
    <property type="match status" value="1"/>
</dbReference>
<dbReference type="Gene3D" id="3.90.850.10">
    <property type="entry name" value="Fumarylacetoacetase-like, C-terminal domain"/>
    <property type="match status" value="1"/>
</dbReference>
<dbReference type="RefSeq" id="WP_145147677.1">
    <property type="nucleotide sequence ID" value="NZ_VNIM01000004.1"/>
</dbReference>
<keyword evidence="5" id="KW-1185">Reference proteome</keyword>
<name>A0A558RCG9_9SPHN</name>
<dbReference type="OrthoDB" id="5197601at2"/>
<dbReference type="InterPro" id="IPR036663">
    <property type="entry name" value="Fumarylacetoacetase_C_sf"/>
</dbReference>
<dbReference type="Proteomes" id="UP000318681">
    <property type="component" value="Unassembled WGS sequence"/>
</dbReference>
<evidence type="ECO:0000256" key="2">
    <source>
        <dbReference type="ARBA" id="ARBA00022723"/>
    </source>
</evidence>
<keyword evidence="4" id="KW-0378">Hydrolase</keyword>
<dbReference type="FunFam" id="3.90.850.10:FF:000002">
    <property type="entry name" value="2-hydroxyhepta-2,4-diene-1,7-dioate isomerase"/>
    <property type="match status" value="1"/>
</dbReference>
<sequence>MRVARVSKDGRIGVAVSTAEGVRAVFGDAGVTDLDALIAGGVGLAIAAKAAAAGEAVDEADLTFLPPLVKAPKIVCLGLNYKDHAAEGGFQVPEFPTIFGRFNSSLIGHGAPIIKPTVSDQLDYEGELIAVIGTGGKDIAEDKALDHVAAYSVFNDGSVRDYQMKTPQWTVGKNFDDTGAFGPWLVTPDELPAGAAGLKIETRLNGQVVQSASTSDMVFDVPTTIALLSTFMTLEAGDVLVMGTPSGIGLARKPPLFMKDGDTVEVEIERVGLLVNPIRAA</sequence>
<dbReference type="GO" id="GO:0016853">
    <property type="term" value="F:isomerase activity"/>
    <property type="evidence" value="ECO:0007669"/>
    <property type="project" value="UniProtKB-ARBA"/>
</dbReference>
<dbReference type="AlphaFoldDB" id="A0A558RCG9"/>
<dbReference type="GO" id="GO:0016787">
    <property type="term" value="F:hydrolase activity"/>
    <property type="evidence" value="ECO:0007669"/>
    <property type="project" value="UniProtKB-KW"/>
</dbReference>
<organism evidence="4 5">
    <name type="scientific">Alterirhizorhabdus solaris</name>
    <dbReference type="NCBI Taxonomy" id="2529389"/>
    <lineage>
        <taxon>Bacteria</taxon>
        <taxon>Pseudomonadati</taxon>
        <taxon>Pseudomonadota</taxon>
        <taxon>Alphaproteobacteria</taxon>
        <taxon>Sphingomonadales</taxon>
        <taxon>Rhizorhabdaceae</taxon>
        <taxon>Alterirhizorhabdus</taxon>
    </lineage>
</organism>
<evidence type="ECO:0000313" key="5">
    <source>
        <dbReference type="Proteomes" id="UP000318681"/>
    </source>
</evidence>
<feature type="domain" description="Fumarylacetoacetase-like C-terminal" evidence="3">
    <location>
        <begin position="73"/>
        <end position="278"/>
    </location>
</feature>
<reference evidence="4 5" key="1">
    <citation type="submission" date="2019-07" db="EMBL/GenBank/DDBJ databases">
        <title>Sphingomonas solaris sp. nov., isolated from a solar panel from Boston, Massachusetts.</title>
        <authorList>
            <person name="Tanner K."/>
            <person name="Pascual J."/>
            <person name="Mancuso C."/>
            <person name="Pereto J."/>
            <person name="Khalil A."/>
            <person name="Vilanova C."/>
        </authorList>
    </citation>
    <scope>NUCLEOTIDE SEQUENCE [LARGE SCALE GENOMIC DNA]</scope>
    <source>
        <strain evidence="4 5">R4DWN</strain>
    </source>
</reference>
<accession>A0A558RCG9</accession>
<dbReference type="GO" id="GO:0046872">
    <property type="term" value="F:metal ion binding"/>
    <property type="evidence" value="ECO:0007669"/>
    <property type="project" value="UniProtKB-KW"/>
</dbReference>
<evidence type="ECO:0000256" key="1">
    <source>
        <dbReference type="ARBA" id="ARBA00010211"/>
    </source>
</evidence>
<dbReference type="PANTHER" id="PTHR42796">
    <property type="entry name" value="FUMARYLACETOACETATE HYDROLASE DOMAIN-CONTAINING PROTEIN 2A-RELATED"/>
    <property type="match status" value="1"/>
</dbReference>
<comment type="similarity">
    <text evidence="1">Belongs to the FAH family.</text>
</comment>
<evidence type="ECO:0000313" key="4">
    <source>
        <dbReference type="EMBL" id="TVV77167.1"/>
    </source>
</evidence>
<proteinExistence type="inferred from homology"/>
<gene>
    <name evidence="4" type="ORF">FOY91_02250</name>
</gene>
<keyword evidence="2" id="KW-0479">Metal-binding</keyword>